<dbReference type="GO" id="GO:0016758">
    <property type="term" value="F:hexosyltransferase activity"/>
    <property type="evidence" value="ECO:0007669"/>
    <property type="project" value="TreeGrafter"/>
</dbReference>
<evidence type="ECO:0000256" key="2">
    <source>
        <dbReference type="ARBA" id="ARBA00022679"/>
    </source>
</evidence>
<proteinExistence type="predicted"/>
<gene>
    <name evidence="3" type="ORF">CWI70_05725</name>
</gene>
<evidence type="ECO:0000256" key="1">
    <source>
        <dbReference type="ARBA" id="ARBA00022676"/>
    </source>
</evidence>
<sequence>MSNNEVMVGGIAVRPFKSIDEAVDCVINGGDILQGSAIAINPEKVMLAKTDEELRSAIDTSVLRYADGIGVVRTIRRKGFSNVRIPGCDLWQALMVKSAELEIPVMLIGAKPEVSQKVVSRLKELGVSVVYACDGYSFDESEVINALINHKPKIISIALGSPKQERLIYRLQQAYPEAFYQGVGGTFDVYVGAVKRAPTWACAMHLEWLYRLCCQPSRILRQRSLIKYLFADLSGKL</sequence>
<dbReference type="PANTHER" id="PTHR34136">
    <property type="match status" value="1"/>
</dbReference>
<dbReference type="AlphaFoldDB" id="A0A432Y5I6"/>
<dbReference type="InterPro" id="IPR004629">
    <property type="entry name" value="WecG_TagA_CpsF"/>
</dbReference>
<keyword evidence="1" id="KW-0328">Glycosyltransferase</keyword>
<keyword evidence="4" id="KW-1185">Reference proteome</keyword>
<comment type="caution">
    <text evidence="3">The sequence shown here is derived from an EMBL/GenBank/DDBJ whole genome shotgun (WGS) entry which is preliminary data.</text>
</comment>
<evidence type="ECO:0000313" key="4">
    <source>
        <dbReference type="Proteomes" id="UP000287649"/>
    </source>
</evidence>
<dbReference type="Proteomes" id="UP000287649">
    <property type="component" value="Unassembled WGS sequence"/>
</dbReference>
<dbReference type="RefSeq" id="WP_126771344.1">
    <property type="nucleotide sequence ID" value="NZ_PIPX01000001.1"/>
</dbReference>
<dbReference type="PANTHER" id="PTHR34136:SF1">
    <property type="entry name" value="UDP-N-ACETYL-D-MANNOSAMINURONIC ACID TRANSFERASE"/>
    <property type="match status" value="1"/>
</dbReference>
<dbReference type="OrthoDB" id="9808602at2"/>
<evidence type="ECO:0000313" key="3">
    <source>
        <dbReference type="EMBL" id="RUO56249.1"/>
    </source>
</evidence>
<dbReference type="EMBL" id="PIPX01000001">
    <property type="protein sequence ID" value="RUO56249.1"/>
    <property type="molecule type" value="Genomic_DNA"/>
</dbReference>
<dbReference type="NCBIfam" id="TIGR00696">
    <property type="entry name" value="wecG_tagA_cpsF"/>
    <property type="match status" value="1"/>
</dbReference>
<protein>
    <submittedName>
        <fullName evidence="3">Glycosyltransferase</fullName>
    </submittedName>
</protein>
<organism evidence="3 4">
    <name type="scientific">Pseudidiomarina homiensis</name>
    <dbReference type="NCBI Taxonomy" id="364198"/>
    <lineage>
        <taxon>Bacteria</taxon>
        <taxon>Pseudomonadati</taxon>
        <taxon>Pseudomonadota</taxon>
        <taxon>Gammaproteobacteria</taxon>
        <taxon>Alteromonadales</taxon>
        <taxon>Idiomarinaceae</taxon>
        <taxon>Pseudidiomarina</taxon>
    </lineage>
</organism>
<dbReference type="Pfam" id="PF03808">
    <property type="entry name" value="Glyco_tran_WecG"/>
    <property type="match status" value="1"/>
</dbReference>
<dbReference type="CDD" id="cd06533">
    <property type="entry name" value="Glyco_transf_WecG_TagA"/>
    <property type="match status" value="1"/>
</dbReference>
<name>A0A432Y5I6_9GAMM</name>
<accession>A0A432Y5I6</accession>
<keyword evidence="2 3" id="KW-0808">Transferase</keyword>
<reference evidence="4" key="1">
    <citation type="journal article" date="2018" name="Front. Microbiol.">
        <title>Genome-Based Analysis Reveals the Taxonomy and Diversity of the Family Idiomarinaceae.</title>
        <authorList>
            <person name="Liu Y."/>
            <person name="Lai Q."/>
            <person name="Shao Z."/>
        </authorList>
    </citation>
    <scope>NUCLEOTIDE SEQUENCE [LARGE SCALE GENOMIC DNA]</scope>
    <source>
        <strain evidence="4">PO-M2</strain>
    </source>
</reference>